<dbReference type="CDD" id="cd09608">
    <property type="entry name" value="M3B_PepF"/>
    <property type="match status" value="1"/>
</dbReference>
<dbReference type="InterPro" id="IPR001567">
    <property type="entry name" value="Pept_M3A_M3B_dom"/>
</dbReference>
<dbReference type="InterPro" id="IPR045090">
    <property type="entry name" value="Pept_M3A_M3B"/>
</dbReference>
<dbReference type="Pfam" id="PF01432">
    <property type="entry name" value="Peptidase_M3"/>
    <property type="match status" value="1"/>
</dbReference>
<feature type="domain" description="Peptidase M3A/M3B catalytic" evidence="7">
    <location>
        <begin position="217"/>
        <end position="596"/>
    </location>
</feature>
<dbReference type="PANTHER" id="PTHR11804:SF84">
    <property type="entry name" value="SACCHAROLYSIN"/>
    <property type="match status" value="1"/>
</dbReference>
<comment type="similarity">
    <text evidence="6">Belongs to the peptidase M3B family.</text>
</comment>
<gene>
    <name evidence="9" type="ORF">DCMF_26530</name>
</gene>
<dbReference type="EMBL" id="CP017634">
    <property type="protein sequence ID" value="ATW28929.1"/>
    <property type="molecule type" value="Genomic_DNA"/>
</dbReference>
<dbReference type="KEGG" id="fwa:DCMF_26530"/>
<evidence type="ECO:0000313" key="9">
    <source>
        <dbReference type="EMBL" id="ATW28929.1"/>
    </source>
</evidence>
<dbReference type="InterPro" id="IPR013647">
    <property type="entry name" value="OligopepF_N_dom"/>
</dbReference>
<dbReference type="Pfam" id="PF08439">
    <property type="entry name" value="Peptidase_M3_N"/>
    <property type="match status" value="1"/>
</dbReference>
<evidence type="ECO:0000256" key="5">
    <source>
        <dbReference type="ARBA" id="ARBA00023049"/>
    </source>
</evidence>
<keyword evidence="1 6" id="KW-0645">Protease</keyword>
<dbReference type="GO" id="GO:0006518">
    <property type="term" value="P:peptide metabolic process"/>
    <property type="evidence" value="ECO:0007669"/>
    <property type="project" value="TreeGrafter"/>
</dbReference>
<accession>A0A3G1L2T0</accession>
<dbReference type="NCBIfam" id="TIGR00181">
    <property type="entry name" value="pepF"/>
    <property type="match status" value="1"/>
</dbReference>
<comment type="function">
    <text evidence="6">Has oligopeptidase activity and degrades a variety of small bioactive peptides.</text>
</comment>
<dbReference type="InterPro" id="IPR004438">
    <property type="entry name" value="Peptidase_M3B"/>
</dbReference>
<evidence type="ECO:0000256" key="6">
    <source>
        <dbReference type="RuleBase" id="RU368091"/>
    </source>
</evidence>
<name>A0A3G1L2T0_FORW1</name>
<evidence type="ECO:0000256" key="2">
    <source>
        <dbReference type="ARBA" id="ARBA00022723"/>
    </source>
</evidence>
<evidence type="ECO:0000256" key="3">
    <source>
        <dbReference type="ARBA" id="ARBA00022801"/>
    </source>
</evidence>
<evidence type="ECO:0000313" key="10">
    <source>
        <dbReference type="Proteomes" id="UP000323521"/>
    </source>
</evidence>
<evidence type="ECO:0000259" key="8">
    <source>
        <dbReference type="Pfam" id="PF08439"/>
    </source>
</evidence>
<evidence type="ECO:0000256" key="1">
    <source>
        <dbReference type="ARBA" id="ARBA00022670"/>
    </source>
</evidence>
<keyword evidence="5 6" id="KW-0482">Metalloprotease</keyword>
<dbReference type="Gene3D" id="1.10.1370.20">
    <property type="entry name" value="Oligoendopeptidase f, C-terminal domain"/>
    <property type="match status" value="1"/>
</dbReference>
<organism evidence="9 10">
    <name type="scientific">Formimonas warabiya</name>
    <dbReference type="NCBI Taxonomy" id="1761012"/>
    <lineage>
        <taxon>Bacteria</taxon>
        <taxon>Bacillati</taxon>
        <taxon>Bacillota</taxon>
        <taxon>Clostridia</taxon>
        <taxon>Eubacteriales</taxon>
        <taxon>Peptococcaceae</taxon>
        <taxon>Candidatus Formimonas</taxon>
    </lineage>
</organism>
<dbReference type="EC" id="3.4.24.-" evidence="6"/>
<protein>
    <recommendedName>
        <fullName evidence="6">Oligopeptidase F</fullName>
        <ecNumber evidence="6">3.4.24.-</ecNumber>
    </recommendedName>
</protein>
<keyword evidence="2 6" id="KW-0479">Metal-binding</keyword>
<sequence>MAVILLSRTFAFAETGVLKRSDVEDQYKWNLEDIYQDQEAVKADLSKLKNKYIPEMKKFNGKLTSGDSLLKCLQLRDDMMRLMDKLYVYAHMKSDENMADNAASELSSQTDALYAEVLTATAFIGSELLTYPENTIKEYMSQPALQDYKLFLDALLKQKAHTLSRPEEELLAALADFSGSPSSIYDKLRVADMTYPEILDENGAKVQLSPGIYAAALESKNRDYRKRAFEGTFSSFAENKNTFAALIEGEVKKNIFFAKARKYDSALEASLTSEFIPVQVYDNLVKAVNDNTGYLHKYVDLRKKVLGLDKVHIYDMYVPLVKDYEIKIPYEEAKKMLLEGLKPLGDDYIRDLQKGFDSRWIDVYETENKATGGYQWGAYDTHPYVLLNQNDSADAMLTLAHEMGHALNHYYTCSTQKYTNSGIPIFTAEVASTTNEILMLKYLIAHAQNDDEKLYFINSLVELIRGNVYTQVMYAEFEKTIHERVEKGGALSAETLRGIWKSLMVKYYGENFEADELADMWWARVPHFYMDFYVYKYATAISAANEMVENMTGTEGDTASAKAKYLEFLKAGSSDYPIEVLKAANVDMTSTRPVDDLLAEFGKLVDEMERIMEKKNGK</sequence>
<dbReference type="InterPro" id="IPR042088">
    <property type="entry name" value="OligoPept_F_C"/>
</dbReference>
<keyword evidence="4 6" id="KW-0862">Zinc</keyword>
<evidence type="ECO:0000256" key="4">
    <source>
        <dbReference type="ARBA" id="ARBA00022833"/>
    </source>
</evidence>
<dbReference type="Gene3D" id="1.20.140.70">
    <property type="entry name" value="Oligopeptidase f, N-terminal domain"/>
    <property type="match status" value="1"/>
</dbReference>
<evidence type="ECO:0000259" key="7">
    <source>
        <dbReference type="Pfam" id="PF01432"/>
    </source>
</evidence>
<proteinExistence type="inferred from homology"/>
<dbReference type="GO" id="GO:0004222">
    <property type="term" value="F:metalloendopeptidase activity"/>
    <property type="evidence" value="ECO:0007669"/>
    <property type="project" value="UniProtKB-UniRule"/>
</dbReference>
<dbReference type="PANTHER" id="PTHR11804">
    <property type="entry name" value="PROTEASE M3 THIMET OLIGOPEPTIDASE-RELATED"/>
    <property type="match status" value="1"/>
</dbReference>
<reference evidence="9 10" key="1">
    <citation type="submission" date="2016-10" db="EMBL/GenBank/DDBJ databases">
        <title>Complete Genome Sequence of Peptococcaceae strain DCMF.</title>
        <authorList>
            <person name="Edwards R.J."/>
            <person name="Holland S.I."/>
            <person name="Deshpande N.P."/>
            <person name="Wong Y.K."/>
            <person name="Ertan H."/>
            <person name="Manefield M."/>
            <person name="Russell T.L."/>
            <person name="Lee M.J."/>
        </authorList>
    </citation>
    <scope>NUCLEOTIDE SEQUENCE [LARGE SCALE GENOMIC DNA]</scope>
    <source>
        <strain evidence="9 10">DCMF</strain>
    </source>
</reference>
<dbReference type="GO" id="GO:0046872">
    <property type="term" value="F:metal ion binding"/>
    <property type="evidence" value="ECO:0007669"/>
    <property type="project" value="UniProtKB-UniRule"/>
</dbReference>
<dbReference type="Gene3D" id="1.10.287.830">
    <property type="entry name" value="putative peptidase helix hairpin domain like"/>
    <property type="match status" value="1"/>
</dbReference>
<dbReference type="SUPFAM" id="SSF55486">
    <property type="entry name" value="Metalloproteases ('zincins'), catalytic domain"/>
    <property type="match status" value="1"/>
</dbReference>
<feature type="domain" description="Oligopeptidase F N-terminal" evidence="8">
    <location>
        <begin position="127"/>
        <end position="195"/>
    </location>
</feature>
<keyword evidence="3 6" id="KW-0378">Hydrolase</keyword>
<comment type="cofactor">
    <cofactor evidence="6">
        <name>Zn(2+)</name>
        <dbReference type="ChEBI" id="CHEBI:29105"/>
    </cofactor>
    <text evidence="6">Binds 1 zinc ion.</text>
</comment>
<dbReference type="AlphaFoldDB" id="A0A3G1L2T0"/>
<keyword evidence="10" id="KW-1185">Reference proteome</keyword>
<dbReference type="GO" id="GO:0006508">
    <property type="term" value="P:proteolysis"/>
    <property type="evidence" value="ECO:0007669"/>
    <property type="project" value="UniProtKB-KW"/>
</dbReference>
<dbReference type="Proteomes" id="UP000323521">
    <property type="component" value="Chromosome"/>
</dbReference>